<name>A0A0R2EWG6_9LACO</name>
<keyword evidence="2" id="KW-1185">Reference proteome</keyword>
<reference evidence="1 2" key="1">
    <citation type="journal article" date="2015" name="Genome Announc.">
        <title>Expanding the biotechnology potential of lactobacilli through comparative genomics of 213 strains and associated genera.</title>
        <authorList>
            <person name="Sun Z."/>
            <person name="Harris H.M."/>
            <person name="McCann A."/>
            <person name="Guo C."/>
            <person name="Argimon S."/>
            <person name="Zhang W."/>
            <person name="Yang X."/>
            <person name="Jeffery I.B."/>
            <person name="Cooney J.C."/>
            <person name="Kagawa T.F."/>
            <person name="Liu W."/>
            <person name="Song Y."/>
            <person name="Salvetti E."/>
            <person name="Wrobel A."/>
            <person name="Rasinkangas P."/>
            <person name="Parkhill J."/>
            <person name="Rea M.C."/>
            <person name="O'Sullivan O."/>
            <person name="Ritari J."/>
            <person name="Douillard F.P."/>
            <person name="Paul Ross R."/>
            <person name="Yang R."/>
            <person name="Briner A.E."/>
            <person name="Felis G.E."/>
            <person name="de Vos W.M."/>
            <person name="Barrangou R."/>
            <person name="Klaenhammer T.R."/>
            <person name="Caufield P.W."/>
            <person name="Cui Y."/>
            <person name="Zhang H."/>
            <person name="O'Toole P.W."/>
        </authorList>
    </citation>
    <scope>NUCLEOTIDE SEQUENCE [LARGE SCALE GENOMIC DNA]</scope>
    <source>
        <strain evidence="1 2">DSM 23365</strain>
    </source>
</reference>
<dbReference type="PATRIC" id="fig|1423804.4.peg.1526"/>
<protein>
    <submittedName>
        <fullName evidence="1">Uncharacterized protein</fullName>
    </submittedName>
</protein>
<dbReference type="RefSeq" id="WP_054734444.1">
    <property type="nucleotide sequence ID" value="NZ_AYZM01000131.1"/>
</dbReference>
<evidence type="ECO:0000313" key="1">
    <source>
        <dbReference type="EMBL" id="KRN20625.1"/>
    </source>
</evidence>
<accession>A0A0R2EWG6</accession>
<evidence type="ECO:0000313" key="2">
    <source>
        <dbReference type="Proteomes" id="UP000051442"/>
    </source>
</evidence>
<dbReference type="Proteomes" id="UP000051442">
    <property type="component" value="Unassembled WGS sequence"/>
</dbReference>
<comment type="caution">
    <text evidence="1">The sequence shown here is derived from an EMBL/GenBank/DDBJ whole genome shotgun (WGS) entry which is preliminary data.</text>
</comment>
<dbReference type="EMBL" id="AYZM01000131">
    <property type="protein sequence ID" value="KRN20625.1"/>
    <property type="molecule type" value="Genomic_DNA"/>
</dbReference>
<gene>
    <name evidence="1" type="ORF">FD14_GL001411</name>
</gene>
<organism evidence="1 2">
    <name type="scientific">Secundilactobacillus similis DSM 23365 = JCM 2765</name>
    <dbReference type="NCBI Taxonomy" id="1423804"/>
    <lineage>
        <taxon>Bacteria</taxon>
        <taxon>Bacillati</taxon>
        <taxon>Bacillota</taxon>
        <taxon>Bacilli</taxon>
        <taxon>Lactobacillales</taxon>
        <taxon>Lactobacillaceae</taxon>
        <taxon>Secundilactobacillus</taxon>
    </lineage>
</organism>
<dbReference type="AlphaFoldDB" id="A0A0R2EWG6"/>
<dbReference type="STRING" id="1423804.FD14_GL001411"/>
<proteinExistence type="predicted"/>
<sequence length="63" mass="7382">MTDDEFKHELIYQLEGLNKTLSVIASNQERQMNIDAHEIAKEIQDDLSESLKRTTDQLRLSDY</sequence>